<dbReference type="Gene3D" id="3.80.10.10">
    <property type="entry name" value="Ribonuclease Inhibitor"/>
    <property type="match status" value="1"/>
</dbReference>
<gene>
    <name evidence="1" type="ORF">M408DRAFT_159170</name>
</gene>
<dbReference type="Proteomes" id="UP000054097">
    <property type="component" value="Unassembled WGS sequence"/>
</dbReference>
<accession>A0A0C3B8I5</accession>
<evidence type="ECO:0000313" key="1">
    <source>
        <dbReference type="EMBL" id="KIM27786.1"/>
    </source>
</evidence>
<reference evidence="2" key="2">
    <citation type="submission" date="2015-01" db="EMBL/GenBank/DDBJ databases">
        <title>Evolutionary Origins and Diversification of the Mycorrhizal Mutualists.</title>
        <authorList>
            <consortium name="DOE Joint Genome Institute"/>
            <consortium name="Mycorrhizal Genomics Consortium"/>
            <person name="Kohler A."/>
            <person name="Kuo A."/>
            <person name="Nagy L.G."/>
            <person name="Floudas D."/>
            <person name="Copeland A."/>
            <person name="Barry K.W."/>
            <person name="Cichocki N."/>
            <person name="Veneault-Fourrey C."/>
            <person name="LaButti K."/>
            <person name="Lindquist E.A."/>
            <person name="Lipzen A."/>
            <person name="Lundell T."/>
            <person name="Morin E."/>
            <person name="Murat C."/>
            <person name="Riley R."/>
            <person name="Ohm R."/>
            <person name="Sun H."/>
            <person name="Tunlid A."/>
            <person name="Henrissat B."/>
            <person name="Grigoriev I.V."/>
            <person name="Hibbett D.S."/>
            <person name="Martin F."/>
        </authorList>
    </citation>
    <scope>NUCLEOTIDE SEQUENCE [LARGE SCALE GENOMIC DNA]</scope>
    <source>
        <strain evidence="2">MAFF 305830</strain>
    </source>
</reference>
<organism evidence="1 2">
    <name type="scientific">Serendipita vermifera MAFF 305830</name>
    <dbReference type="NCBI Taxonomy" id="933852"/>
    <lineage>
        <taxon>Eukaryota</taxon>
        <taxon>Fungi</taxon>
        <taxon>Dikarya</taxon>
        <taxon>Basidiomycota</taxon>
        <taxon>Agaricomycotina</taxon>
        <taxon>Agaricomycetes</taxon>
        <taxon>Sebacinales</taxon>
        <taxon>Serendipitaceae</taxon>
        <taxon>Serendipita</taxon>
    </lineage>
</organism>
<keyword evidence="2" id="KW-1185">Reference proteome</keyword>
<evidence type="ECO:0000313" key="2">
    <source>
        <dbReference type="Proteomes" id="UP000054097"/>
    </source>
</evidence>
<reference evidence="1 2" key="1">
    <citation type="submission" date="2014-04" db="EMBL/GenBank/DDBJ databases">
        <authorList>
            <consortium name="DOE Joint Genome Institute"/>
            <person name="Kuo A."/>
            <person name="Zuccaro A."/>
            <person name="Kohler A."/>
            <person name="Nagy L.G."/>
            <person name="Floudas D."/>
            <person name="Copeland A."/>
            <person name="Barry K.W."/>
            <person name="Cichocki N."/>
            <person name="Veneault-Fourrey C."/>
            <person name="LaButti K."/>
            <person name="Lindquist E.A."/>
            <person name="Lipzen A."/>
            <person name="Lundell T."/>
            <person name="Morin E."/>
            <person name="Murat C."/>
            <person name="Sun H."/>
            <person name="Tunlid A."/>
            <person name="Henrissat B."/>
            <person name="Grigoriev I.V."/>
            <person name="Hibbett D.S."/>
            <person name="Martin F."/>
            <person name="Nordberg H.P."/>
            <person name="Cantor M.N."/>
            <person name="Hua S.X."/>
        </authorList>
    </citation>
    <scope>NUCLEOTIDE SEQUENCE [LARGE SCALE GENOMIC DNA]</scope>
    <source>
        <strain evidence="1 2">MAFF 305830</strain>
    </source>
</reference>
<dbReference type="SUPFAM" id="SSF52047">
    <property type="entry name" value="RNI-like"/>
    <property type="match status" value="1"/>
</dbReference>
<dbReference type="HOGENOM" id="CLU_1620077_0_0_1"/>
<name>A0A0C3B8I5_SERVB</name>
<sequence length="164" mass="18556">MHSRQLESLDISMTVSNTQHNIHADEMLSDIGNIHSGSIRIVRLCDMTATGDTLLLLFSQCTRLQELSLRMNDWRSTLVAFTTLGSLAVNLECLNLTLGAGYQAPDASEIERFFEETMPRLRTLYLCKIAVLKSKLHYIGWERCWVYDDAVNAPRQVIVNIPPS</sequence>
<dbReference type="EMBL" id="KN824296">
    <property type="protein sequence ID" value="KIM27786.1"/>
    <property type="molecule type" value="Genomic_DNA"/>
</dbReference>
<dbReference type="AlphaFoldDB" id="A0A0C3B8I5"/>
<protein>
    <recommendedName>
        <fullName evidence="3">F-box domain-containing protein</fullName>
    </recommendedName>
</protein>
<dbReference type="InterPro" id="IPR032675">
    <property type="entry name" value="LRR_dom_sf"/>
</dbReference>
<evidence type="ECO:0008006" key="3">
    <source>
        <dbReference type="Google" id="ProtNLM"/>
    </source>
</evidence>
<proteinExistence type="predicted"/>